<feature type="signal peptide" evidence="1">
    <location>
        <begin position="1"/>
        <end position="18"/>
    </location>
</feature>
<evidence type="ECO:0000313" key="2">
    <source>
        <dbReference type="EMBL" id="KAK7436430.1"/>
    </source>
</evidence>
<feature type="chain" id="PRO_5046813299" evidence="1">
    <location>
        <begin position="19"/>
        <end position="158"/>
    </location>
</feature>
<sequence>MHSKGFLVATALILSVSAIPAFHPGKTGADAVVGGVDLLTAADLDARSADASPTITLCTAGLTTGACYQLPVVSDQCVSLTGGLTILNKEISSAIIPNGFLCTLFASFGCATANAANSHDEIGLVGGSYPNFFVLTGISGTQDFNDMTSSFSCSPLTN</sequence>
<dbReference type="Proteomes" id="UP001498398">
    <property type="component" value="Unassembled WGS sequence"/>
</dbReference>
<name>A0ABR1IM61_9AGAR</name>
<organism evidence="2 3">
    <name type="scientific">Marasmiellus scandens</name>
    <dbReference type="NCBI Taxonomy" id="2682957"/>
    <lineage>
        <taxon>Eukaryota</taxon>
        <taxon>Fungi</taxon>
        <taxon>Dikarya</taxon>
        <taxon>Basidiomycota</taxon>
        <taxon>Agaricomycotina</taxon>
        <taxon>Agaricomycetes</taxon>
        <taxon>Agaricomycetidae</taxon>
        <taxon>Agaricales</taxon>
        <taxon>Marasmiineae</taxon>
        <taxon>Omphalotaceae</taxon>
        <taxon>Marasmiellus</taxon>
    </lineage>
</organism>
<gene>
    <name evidence="2" type="ORF">VKT23_019142</name>
</gene>
<proteinExistence type="predicted"/>
<reference evidence="2 3" key="1">
    <citation type="submission" date="2024-01" db="EMBL/GenBank/DDBJ databases">
        <title>A draft genome for the cacao thread blight pathogen Marasmiellus scandens.</title>
        <authorList>
            <person name="Baruah I.K."/>
            <person name="Leung J."/>
            <person name="Bukari Y."/>
            <person name="Amoako-Attah I."/>
            <person name="Meinhardt L.W."/>
            <person name="Bailey B.A."/>
            <person name="Cohen S.P."/>
        </authorList>
    </citation>
    <scope>NUCLEOTIDE SEQUENCE [LARGE SCALE GENOMIC DNA]</scope>
    <source>
        <strain evidence="2 3">GH-19</strain>
    </source>
</reference>
<evidence type="ECO:0000256" key="1">
    <source>
        <dbReference type="SAM" id="SignalP"/>
    </source>
</evidence>
<dbReference type="EMBL" id="JBANRG010000094">
    <property type="protein sequence ID" value="KAK7436430.1"/>
    <property type="molecule type" value="Genomic_DNA"/>
</dbReference>
<evidence type="ECO:0000313" key="3">
    <source>
        <dbReference type="Proteomes" id="UP001498398"/>
    </source>
</evidence>
<accession>A0ABR1IM61</accession>
<comment type="caution">
    <text evidence="2">The sequence shown here is derived from an EMBL/GenBank/DDBJ whole genome shotgun (WGS) entry which is preliminary data.</text>
</comment>
<keyword evidence="3" id="KW-1185">Reference proteome</keyword>
<protein>
    <submittedName>
        <fullName evidence="2">Uncharacterized protein</fullName>
    </submittedName>
</protein>
<keyword evidence="1" id="KW-0732">Signal</keyword>